<dbReference type="AlphaFoldDB" id="D8KBE6"/>
<accession>D8KBE6</accession>
<organism evidence="1 2">
    <name type="scientific">Nitrosococcus watsoni (strain C-113)</name>
    <dbReference type="NCBI Taxonomy" id="105559"/>
    <lineage>
        <taxon>Bacteria</taxon>
        <taxon>Pseudomonadati</taxon>
        <taxon>Pseudomonadota</taxon>
        <taxon>Gammaproteobacteria</taxon>
        <taxon>Chromatiales</taxon>
        <taxon>Chromatiaceae</taxon>
        <taxon>Nitrosococcus</taxon>
    </lineage>
</organism>
<dbReference type="SUPFAM" id="SSF52540">
    <property type="entry name" value="P-loop containing nucleoside triphosphate hydrolases"/>
    <property type="match status" value="1"/>
</dbReference>
<dbReference type="eggNOG" id="COG0125">
    <property type="taxonomic scope" value="Bacteria"/>
</dbReference>
<dbReference type="Proteomes" id="UP000000393">
    <property type="component" value="Chromosome"/>
</dbReference>
<gene>
    <name evidence="1" type="ordered locus">Nwat_2841</name>
</gene>
<dbReference type="InterPro" id="IPR027417">
    <property type="entry name" value="P-loop_NTPase"/>
</dbReference>
<dbReference type="EMBL" id="CP002086">
    <property type="protein sequence ID" value="ADJ29593.1"/>
    <property type="molecule type" value="Genomic_DNA"/>
</dbReference>
<evidence type="ECO:0008006" key="3">
    <source>
        <dbReference type="Google" id="ProtNLM"/>
    </source>
</evidence>
<dbReference type="STRING" id="105559.Nwat_2841"/>
<dbReference type="Gene3D" id="3.40.50.300">
    <property type="entry name" value="P-loop containing nucleotide triphosphate hydrolases"/>
    <property type="match status" value="1"/>
</dbReference>
<protein>
    <recommendedName>
        <fullName evidence="3">Thymidylate kinase-like protein</fullName>
    </recommendedName>
</protein>
<keyword evidence="2" id="KW-1185">Reference proteome</keyword>
<sequence length="238" mass="26533">MPGSGKSTLASRVAEIIEGKGIGVRKEAYVLAHCVSRRRRVTTKLLYVLSELFLEPRYALRSARAIAATSQNSTMEFIKGLFNWLFVTSLARPIMRFNGVHMLDQGVFQALWSIAFSGGPNSLTLMVAKLLDHMPVPNVIVIMHVEAPTVARRLAARQSQDSRLERLLEKDPGIMARSTLLFRETVETVELIKGRYTTLEVVSIDNNENEELETNAQAVAEMIYHKLEAGPAPKKAIQ</sequence>
<dbReference type="KEGG" id="nwa:Nwat_2841"/>
<evidence type="ECO:0000313" key="1">
    <source>
        <dbReference type="EMBL" id="ADJ29593.1"/>
    </source>
</evidence>
<evidence type="ECO:0000313" key="2">
    <source>
        <dbReference type="Proteomes" id="UP000000393"/>
    </source>
</evidence>
<proteinExistence type="predicted"/>
<name>D8KBE6_NITWC</name>
<reference evidence="1 2" key="1">
    <citation type="submission" date="2010-06" db="EMBL/GenBank/DDBJ databases">
        <title>Complete sequence of chromosome of Nitrosococcus watsoni C-113.</title>
        <authorList>
            <consortium name="US DOE Joint Genome Institute"/>
            <person name="Lucas S."/>
            <person name="Copeland A."/>
            <person name="Lapidus A."/>
            <person name="Cheng J.-F."/>
            <person name="Bruce D."/>
            <person name="Goodwin L."/>
            <person name="Pitluck S."/>
            <person name="Malfatti S.A."/>
            <person name="Chain P.S.G."/>
            <person name="Land M."/>
            <person name="Hauser L."/>
            <person name="Kyrpides N."/>
            <person name="Ivanova N."/>
            <person name="Cambell M.A."/>
            <person name="Heidelberg J.F."/>
            <person name="Klotz M.G."/>
            <person name="Woyke T."/>
        </authorList>
    </citation>
    <scope>NUCLEOTIDE SEQUENCE [LARGE SCALE GENOMIC DNA]</scope>
    <source>
        <strain evidence="1 2">C-113</strain>
    </source>
</reference>
<dbReference type="HOGENOM" id="CLU_1164899_0_0_6"/>